<dbReference type="EMBL" id="AUXZ01000013">
    <property type="protein sequence ID" value="KZN55448.1"/>
    <property type="molecule type" value="Genomic_DNA"/>
</dbReference>
<feature type="signal peptide" evidence="1">
    <location>
        <begin position="1"/>
        <end position="25"/>
    </location>
</feature>
<organism evidence="2 3">
    <name type="scientific">Pseudoalteromonas luteoviolacea H33</name>
    <dbReference type="NCBI Taxonomy" id="1365251"/>
    <lineage>
        <taxon>Bacteria</taxon>
        <taxon>Pseudomonadati</taxon>
        <taxon>Pseudomonadota</taxon>
        <taxon>Gammaproteobacteria</taxon>
        <taxon>Alteromonadales</taxon>
        <taxon>Pseudoalteromonadaceae</taxon>
        <taxon>Pseudoalteromonas</taxon>
    </lineage>
</organism>
<evidence type="ECO:0000256" key="1">
    <source>
        <dbReference type="SAM" id="SignalP"/>
    </source>
</evidence>
<evidence type="ECO:0000313" key="3">
    <source>
        <dbReference type="Proteomes" id="UP000076503"/>
    </source>
</evidence>
<comment type="caution">
    <text evidence="2">The sequence shown here is derived from an EMBL/GenBank/DDBJ whole genome shotgun (WGS) entry which is preliminary data.</text>
</comment>
<protein>
    <recommendedName>
        <fullName evidence="4">Flagellar protein FlhE</fullName>
    </recommendedName>
</protein>
<proteinExistence type="predicted"/>
<accession>A0A167GHA3</accession>
<dbReference type="AlphaFoldDB" id="A0A167GHA3"/>
<dbReference type="PATRIC" id="fig|1365251.3.peg.247"/>
<reference evidence="2 3" key="1">
    <citation type="submission" date="2013-07" db="EMBL/GenBank/DDBJ databases">
        <title>Comparative Genomic and Metabolomic Analysis of Twelve Strains of Pseudoalteromonas luteoviolacea.</title>
        <authorList>
            <person name="Vynne N.G."/>
            <person name="Mansson M."/>
            <person name="Gram L."/>
        </authorList>
    </citation>
    <scope>NUCLEOTIDE SEQUENCE [LARGE SCALE GENOMIC DNA]</scope>
    <source>
        <strain evidence="2 3">H33</strain>
    </source>
</reference>
<sequence length="173" mass="18260">MTIKVSTYLSAIVTSSVLFAGAANAQLGALPSINGVQAPFKSEVIEEQAAEPINISGGAYASNGNAPSLYNTGRYSFLNLPVVGAVSSSAKITVVNYYYNYSYLPSGMRAYLCWNSTSTCADVTGRRSGRLEQFRNKAANKPFFFAFGVAGNGSALSPPAYGGNSQVIVNYSF</sequence>
<dbReference type="RefSeq" id="WP_063360033.1">
    <property type="nucleotide sequence ID" value="NZ_AUXZ01000013.1"/>
</dbReference>
<dbReference type="OrthoDB" id="6287665at2"/>
<gene>
    <name evidence="2" type="ORF">N476_06890</name>
</gene>
<feature type="chain" id="PRO_5007886845" description="Flagellar protein FlhE" evidence="1">
    <location>
        <begin position="26"/>
        <end position="173"/>
    </location>
</feature>
<evidence type="ECO:0008006" key="4">
    <source>
        <dbReference type="Google" id="ProtNLM"/>
    </source>
</evidence>
<dbReference type="InterPro" id="IPR009420">
    <property type="entry name" value="FlhE"/>
</dbReference>
<keyword evidence="1" id="KW-0732">Signal</keyword>
<dbReference type="Proteomes" id="UP000076503">
    <property type="component" value="Unassembled WGS sequence"/>
</dbReference>
<evidence type="ECO:0000313" key="2">
    <source>
        <dbReference type="EMBL" id="KZN55448.1"/>
    </source>
</evidence>
<name>A0A167GHA3_9GAMM</name>
<dbReference type="Pfam" id="PF06366">
    <property type="entry name" value="FlhE"/>
    <property type="match status" value="1"/>
</dbReference>